<dbReference type="Proteomes" id="UP000550260">
    <property type="component" value="Unassembled WGS sequence"/>
</dbReference>
<dbReference type="RefSeq" id="WP_101439617.1">
    <property type="nucleotide sequence ID" value="NZ_JACJHR010000039.1"/>
</dbReference>
<reference evidence="1 4" key="2">
    <citation type="submission" date="2020-08" db="EMBL/GenBank/DDBJ databases">
        <title>Amycolatopsis echigonensis JCM 21831.</title>
        <authorList>
            <person name="Tedsree N."/>
            <person name="Kuncharoen N."/>
            <person name="Likhitwitayawuid K."/>
            <person name="Tanasupawat S."/>
        </authorList>
    </citation>
    <scope>NUCLEOTIDE SEQUENCE [LARGE SCALE GENOMIC DNA]</scope>
    <source>
        <strain evidence="1 4">JCM 21831</strain>
    </source>
</reference>
<accession>A0A2N3WSG0</accession>
<accession>A0A8E1W2E0</accession>
<evidence type="ECO:0000313" key="2">
    <source>
        <dbReference type="EMBL" id="PKV96814.1"/>
    </source>
</evidence>
<dbReference type="OrthoDB" id="3621309at2"/>
<name>A0A2N3WSG0_9PSEU</name>
<dbReference type="EMBL" id="JACJHR010000039">
    <property type="protein sequence ID" value="MBB2502505.1"/>
    <property type="molecule type" value="Genomic_DNA"/>
</dbReference>
<protein>
    <submittedName>
        <fullName evidence="2">Uncharacterized protein</fullName>
    </submittedName>
</protein>
<comment type="caution">
    <text evidence="2">The sequence shown here is derived from an EMBL/GenBank/DDBJ whole genome shotgun (WGS) entry which is preliminary data.</text>
</comment>
<sequence>MTEHRTLVVLDEGARGEAPPGWRQAAPEHRVVHCPPEKAPTLLDQAAGTRPLADVVAGGQLAPVALRLAERYPHAVRSVLLVGPDPEGDGRASREWFAAHGTRVASVREAGVEVEVLPHGPAGAPLTEPRVAAAVASTLDRLPAVRRPDW</sequence>
<evidence type="ECO:0000313" key="4">
    <source>
        <dbReference type="Proteomes" id="UP000550260"/>
    </source>
</evidence>
<proteinExistence type="predicted"/>
<dbReference type="EMBL" id="PJMY01000003">
    <property type="protein sequence ID" value="PKV96814.1"/>
    <property type="molecule type" value="Genomic_DNA"/>
</dbReference>
<keyword evidence="3" id="KW-1185">Reference proteome</keyword>
<dbReference type="Proteomes" id="UP000233750">
    <property type="component" value="Unassembled WGS sequence"/>
</dbReference>
<evidence type="ECO:0000313" key="3">
    <source>
        <dbReference type="Proteomes" id="UP000233750"/>
    </source>
</evidence>
<organism evidence="2 3">
    <name type="scientific">Amycolatopsis echigonensis</name>
    <dbReference type="NCBI Taxonomy" id="2576905"/>
    <lineage>
        <taxon>Bacteria</taxon>
        <taxon>Bacillati</taxon>
        <taxon>Actinomycetota</taxon>
        <taxon>Actinomycetes</taxon>
        <taxon>Pseudonocardiales</taxon>
        <taxon>Pseudonocardiaceae</taxon>
        <taxon>Amycolatopsis</taxon>
    </lineage>
</organism>
<dbReference type="AlphaFoldDB" id="A0A2N3WSG0"/>
<evidence type="ECO:0000313" key="1">
    <source>
        <dbReference type="EMBL" id="MBB2502505.1"/>
    </source>
</evidence>
<reference evidence="2 3" key="1">
    <citation type="submission" date="2017-12" db="EMBL/GenBank/DDBJ databases">
        <title>Sequencing the genomes of 1000 Actinobacteria strains.</title>
        <authorList>
            <person name="Klenk H.-P."/>
        </authorList>
    </citation>
    <scope>NUCLEOTIDE SEQUENCE [LARGE SCALE GENOMIC DNA]</scope>
    <source>
        <strain evidence="2 3">DSM 45165</strain>
    </source>
</reference>
<gene>
    <name evidence="2" type="ORF">ATK30_7777</name>
    <name evidence="1" type="ORF">H5411_25620</name>
</gene>